<reference evidence="1" key="1">
    <citation type="journal article" date="2013" name="Environ. Microbiol.">
        <title>Microbiota from the distal guts of lean and obese adolescents exhibit partial functional redundancy besides clear differences in community structure.</title>
        <authorList>
            <person name="Ferrer M."/>
            <person name="Ruiz A."/>
            <person name="Lanza F."/>
            <person name="Haange S.B."/>
            <person name="Oberbach A."/>
            <person name="Till H."/>
            <person name="Bargiela R."/>
            <person name="Campoy C."/>
            <person name="Segura M.T."/>
            <person name="Richter M."/>
            <person name="von Bergen M."/>
            <person name="Seifert J."/>
            <person name="Suarez A."/>
        </authorList>
    </citation>
    <scope>NUCLEOTIDE SEQUENCE</scope>
</reference>
<organism evidence="1">
    <name type="scientific">human gut metagenome</name>
    <dbReference type="NCBI Taxonomy" id="408170"/>
    <lineage>
        <taxon>unclassified sequences</taxon>
        <taxon>metagenomes</taxon>
        <taxon>organismal metagenomes</taxon>
    </lineage>
</organism>
<gene>
    <name evidence="1" type="ORF">LEA_14062</name>
</gene>
<name>K1SKD8_9ZZZZ</name>
<comment type="caution">
    <text evidence="1">The sequence shown here is derived from an EMBL/GenBank/DDBJ whole genome shotgun (WGS) entry which is preliminary data.</text>
</comment>
<feature type="non-terminal residue" evidence="1">
    <location>
        <position position="1"/>
    </location>
</feature>
<evidence type="ECO:0000313" key="1">
    <source>
        <dbReference type="EMBL" id="EKC58043.1"/>
    </source>
</evidence>
<accession>K1SKD8</accession>
<proteinExistence type="predicted"/>
<dbReference type="EMBL" id="AJWY01009548">
    <property type="protein sequence ID" value="EKC58043.1"/>
    <property type="molecule type" value="Genomic_DNA"/>
</dbReference>
<sequence>IRIFVSHRIDIDSETVDTPVYFPVRCGAVYDEEGNSEIQGDGHGRQYFKAPYVVL</sequence>
<dbReference type="AlphaFoldDB" id="K1SKD8"/>
<protein>
    <submittedName>
        <fullName evidence="1">Uncharacterized protein</fullName>
    </submittedName>
</protein>